<keyword evidence="3" id="KW-1185">Reference proteome</keyword>
<protein>
    <submittedName>
        <fullName evidence="2">Uncharacterized protein</fullName>
    </submittedName>
</protein>
<accession>A0A0D2E203</accession>
<dbReference type="HOGENOM" id="CLU_2223310_0_0_1"/>
<keyword evidence="1" id="KW-1133">Transmembrane helix</keyword>
<name>A0A0D2E203_9EURO</name>
<proteinExistence type="predicted"/>
<evidence type="ECO:0000256" key="1">
    <source>
        <dbReference type="SAM" id="Phobius"/>
    </source>
</evidence>
<evidence type="ECO:0000313" key="2">
    <source>
        <dbReference type="EMBL" id="KIW49463.1"/>
    </source>
</evidence>
<dbReference type="EMBL" id="KN847323">
    <property type="protein sequence ID" value="KIW49463.1"/>
    <property type="molecule type" value="Genomic_DNA"/>
</dbReference>
<feature type="transmembrane region" description="Helical" evidence="1">
    <location>
        <begin position="20"/>
        <end position="41"/>
    </location>
</feature>
<evidence type="ECO:0000313" key="3">
    <source>
        <dbReference type="Proteomes" id="UP000054342"/>
    </source>
</evidence>
<sequence length="106" mass="11885">MAASWFESPRPPSTLRGVTLHLAKALLAIVVAAVGTLGRWTSRHPILSYEMGLSIEEWPNSSLFCQRLYQAIAFHPVWLKSIRLVNSMMQFRIAMRAIRNSALSCG</sequence>
<keyword evidence="1" id="KW-0812">Transmembrane</keyword>
<dbReference type="Proteomes" id="UP000054342">
    <property type="component" value="Unassembled WGS sequence"/>
</dbReference>
<reference evidence="2 3" key="1">
    <citation type="submission" date="2015-01" db="EMBL/GenBank/DDBJ databases">
        <title>The Genome Sequence of Exophiala xenobiotica CBS118157.</title>
        <authorList>
            <consortium name="The Broad Institute Genomics Platform"/>
            <person name="Cuomo C."/>
            <person name="de Hoog S."/>
            <person name="Gorbushina A."/>
            <person name="Stielow B."/>
            <person name="Teixiera M."/>
            <person name="Abouelleil A."/>
            <person name="Chapman S.B."/>
            <person name="Priest M."/>
            <person name="Young S.K."/>
            <person name="Wortman J."/>
            <person name="Nusbaum C."/>
            <person name="Birren B."/>
        </authorList>
    </citation>
    <scope>NUCLEOTIDE SEQUENCE [LARGE SCALE GENOMIC DNA]</scope>
    <source>
        <strain evidence="2 3">CBS 118157</strain>
    </source>
</reference>
<organism evidence="2 3">
    <name type="scientific">Exophiala xenobiotica</name>
    <dbReference type="NCBI Taxonomy" id="348802"/>
    <lineage>
        <taxon>Eukaryota</taxon>
        <taxon>Fungi</taxon>
        <taxon>Dikarya</taxon>
        <taxon>Ascomycota</taxon>
        <taxon>Pezizomycotina</taxon>
        <taxon>Eurotiomycetes</taxon>
        <taxon>Chaetothyriomycetidae</taxon>
        <taxon>Chaetothyriales</taxon>
        <taxon>Herpotrichiellaceae</taxon>
        <taxon>Exophiala</taxon>
    </lineage>
</organism>
<dbReference type="AlphaFoldDB" id="A0A0D2E203"/>
<dbReference type="RefSeq" id="XP_013310047.1">
    <property type="nucleotide sequence ID" value="XM_013454593.1"/>
</dbReference>
<dbReference type="GeneID" id="25333045"/>
<gene>
    <name evidence="2" type="ORF">PV05_11137</name>
</gene>
<keyword evidence="1" id="KW-0472">Membrane</keyword>